<name>A0A175JR82_ENTHI</name>
<accession>A0A175JR82</accession>
<dbReference type="VEuPathDB" id="AmoebaDB:EHI7A_051740"/>
<evidence type="ECO:0008006" key="3">
    <source>
        <dbReference type="Google" id="ProtNLM"/>
    </source>
</evidence>
<evidence type="ECO:0000313" key="2">
    <source>
        <dbReference type="Proteomes" id="UP000078387"/>
    </source>
</evidence>
<gene>
    <name evidence="1" type="ORF">CL6EHI_156400</name>
</gene>
<sequence length="477" mass="54864">MFRRKSDSLAECCKIRELSINTLRMNKRNSLLQRKRDIEDECVINDRNISELSIHLNGDIGDDETTTIQQIIQCFQSECIRQQLNISKIIQDSMFLIKESNTNSIKCQIIQMYYQFSQDKNTIELMKKFNLHFLIIELLPNQNEDTYNTSLDCLSNMVADDIQLRDEVIHVKLIEIILARDIINGSVGHLIEALLKGRPFISVSKVCQLIPIVTKFQVCEEGVICTQLLLSMSNEIIDKMIISTLQNIISQAPTSLACFQCIGTIYATDHPTLISLFIKPTIEILFHYATMISDSLKIKTPRSSLRSNLLVDETSIRTFLWTVENLFATLCELDKKEAHSILSIIIPSKIISSTILCIFDQSINVCREAFSTIHLITTIISNIPQLIITLINTDKFFDIFEILFIQLEPNEVYHLLEIIRILVSSQNTQIILELTERNVFEQVDLFTTSNNTEIVNLAEEILRIEHLYNFNSDEFEL</sequence>
<organism evidence="1 2">
    <name type="scientific">Entamoeba histolytica</name>
    <dbReference type="NCBI Taxonomy" id="5759"/>
    <lineage>
        <taxon>Eukaryota</taxon>
        <taxon>Amoebozoa</taxon>
        <taxon>Evosea</taxon>
        <taxon>Archamoebae</taxon>
        <taxon>Mastigamoebida</taxon>
        <taxon>Entamoebidae</taxon>
        <taxon>Entamoeba</taxon>
    </lineage>
</organism>
<dbReference type="VEuPathDB" id="AmoebaDB:EHI_156400"/>
<dbReference type="InterPro" id="IPR016024">
    <property type="entry name" value="ARM-type_fold"/>
</dbReference>
<dbReference type="SUPFAM" id="SSF48371">
    <property type="entry name" value="ARM repeat"/>
    <property type="match status" value="1"/>
</dbReference>
<comment type="caution">
    <text evidence="1">The sequence shown here is derived from an EMBL/GenBank/DDBJ whole genome shotgun (WGS) entry which is preliminary data.</text>
</comment>
<dbReference type="Proteomes" id="UP000078387">
    <property type="component" value="Unassembled WGS sequence"/>
</dbReference>
<dbReference type="VEuPathDB" id="AmoebaDB:KM1_098330"/>
<proteinExistence type="predicted"/>
<dbReference type="VEuPathDB" id="AmoebaDB:EHI8A_051290"/>
<dbReference type="AlphaFoldDB" id="A0A175JR82"/>
<dbReference type="EMBL" id="BDEQ01000001">
    <property type="protein sequence ID" value="GAT96231.1"/>
    <property type="molecule type" value="Genomic_DNA"/>
</dbReference>
<protein>
    <recommendedName>
        <fullName evidence="3">Importin alpha</fullName>
    </recommendedName>
</protein>
<dbReference type="VEuPathDB" id="AmoebaDB:KM1_098340"/>
<evidence type="ECO:0000313" key="1">
    <source>
        <dbReference type="EMBL" id="GAT96231.1"/>
    </source>
</evidence>
<dbReference type="eggNOG" id="ENOG502RF05">
    <property type="taxonomic scope" value="Eukaryota"/>
</dbReference>
<reference evidence="1 2" key="1">
    <citation type="submission" date="2016-05" db="EMBL/GenBank/DDBJ databases">
        <title>First whole genome sequencing of Entamoeba histolytica HM1:IMSS-clone-6.</title>
        <authorList>
            <person name="Mukherjee Avik.K."/>
            <person name="Izumyama S."/>
            <person name="Nakada-Tsukui K."/>
            <person name="Nozaki T."/>
        </authorList>
    </citation>
    <scope>NUCLEOTIDE SEQUENCE [LARGE SCALE GENOMIC DNA]</scope>
    <source>
        <strain evidence="1 2">HM1:IMSS clone 6</strain>
    </source>
</reference>
<dbReference type="VEuPathDB" id="AmoebaDB:EHI5A_083840"/>